<dbReference type="InterPro" id="IPR027417">
    <property type="entry name" value="P-loop_NTPase"/>
</dbReference>
<comment type="catalytic activity">
    <reaction evidence="15">
        <text>L-tyrosyl-[protein] + ATP = O-phospho-L-tyrosyl-[protein] + ADP + H(+)</text>
        <dbReference type="Rhea" id="RHEA:10596"/>
        <dbReference type="Rhea" id="RHEA-COMP:10136"/>
        <dbReference type="Rhea" id="RHEA-COMP:20101"/>
        <dbReference type="ChEBI" id="CHEBI:15378"/>
        <dbReference type="ChEBI" id="CHEBI:30616"/>
        <dbReference type="ChEBI" id="CHEBI:46858"/>
        <dbReference type="ChEBI" id="CHEBI:61978"/>
        <dbReference type="ChEBI" id="CHEBI:456216"/>
        <dbReference type="EC" id="2.7.10.2"/>
    </reaction>
</comment>
<reference evidence="22 23" key="1">
    <citation type="submission" date="2020-06" db="EMBL/GenBank/DDBJ databases">
        <title>Genome sequence of 2 isolates from Red Sea Mangroves.</title>
        <authorList>
            <person name="Sefrji F."/>
            <person name="Michoud G."/>
            <person name="Merlino G."/>
            <person name="Daffonchio D."/>
        </authorList>
    </citation>
    <scope>NUCLEOTIDE SEQUENCE [LARGE SCALE GENOMIC DNA]</scope>
    <source>
        <strain evidence="22 23">R1DC25</strain>
    </source>
</reference>
<feature type="coiled-coil region" evidence="16">
    <location>
        <begin position="209"/>
        <end position="250"/>
    </location>
</feature>
<evidence type="ECO:0000256" key="13">
    <source>
        <dbReference type="ARBA" id="ARBA00023136"/>
    </source>
</evidence>
<dbReference type="InterPro" id="IPR032807">
    <property type="entry name" value="GNVR"/>
</dbReference>
<evidence type="ECO:0000256" key="1">
    <source>
        <dbReference type="ARBA" id="ARBA00004429"/>
    </source>
</evidence>
<feature type="region of interest" description="Disordered" evidence="17">
    <location>
        <begin position="1"/>
        <end position="27"/>
    </location>
</feature>
<evidence type="ECO:0000256" key="8">
    <source>
        <dbReference type="ARBA" id="ARBA00022692"/>
    </source>
</evidence>
<feature type="domain" description="Polysaccharide chain length determinant N-terminal" evidence="19">
    <location>
        <begin position="34"/>
        <end position="124"/>
    </location>
</feature>
<evidence type="ECO:0000256" key="14">
    <source>
        <dbReference type="ARBA" id="ARBA00023137"/>
    </source>
</evidence>
<evidence type="ECO:0000256" key="11">
    <source>
        <dbReference type="ARBA" id="ARBA00022840"/>
    </source>
</evidence>
<organism evidence="22 23">
    <name type="scientific">Kaustia mangrovi</name>
    <dbReference type="NCBI Taxonomy" id="2593653"/>
    <lineage>
        <taxon>Bacteria</taxon>
        <taxon>Pseudomonadati</taxon>
        <taxon>Pseudomonadota</taxon>
        <taxon>Alphaproteobacteria</taxon>
        <taxon>Hyphomicrobiales</taxon>
        <taxon>Parvibaculaceae</taxon>
        <taxon>Kaustia</taxon>
    </lineage>
</organism>
<dbReference type="InterPro" id="IPR003856">
    <property type="entry name" value="LPS_length_determ_N"/>
</dbReference>
<keyword evidence="9" id="KW-0547">Nucleotide-binding</keyword>
<evidence type="ECO:0000256" key="12">
    <source>
        <dbReference type="ARBA" id="ARBA00022989"/>
    </source>
</evidence>
<evidence type="ECO:0000313" key="23">
    <source>
        <dbReference type="Proteomes" id="UP000593594"/>
    </source>
</evidence>
<dbReference type="InterPro" id="IPR005702">
    <property type="entry name" value="Wzc-like_C"/>
</dbReference>
<dbReference type="RefSeq" id="WP_213161050.1">
    <property type="nucleotide sequence ID" value="NZ_CP058214.1"/>
</dbReference>
<feature type="compositionally biased region" description="Basic and acidic residues" evidence="17">
    <location>
        <begin position="1"/>
        <end position="10"/>
    </location>
</feature>
<keyword evidence="8 18" id="KW-0812">Transmembrane</keyword>
<keyword evidence="23" id="KW-1185">Reference proteome</keyword>
<comment type="subcellular location">
    <subcellularLocation>
        <location evidence="1">Cell inner membrane</location>
        <topology evidence="1">Multi-pass membrane protein</topology>
    </subcellularLocation>
</comment>
<comment type="similarity">
    <text evidence="2">Belongs to the CpsD/CapB family.</text>
</comment>
<dbReference type="InterPro" id="IPR005700">
    <property type="entry name" value="EPS_ExoP-like"/>
</dbReference>
<evidence type="ECO:0000256" key="10">
    <source>
        <dbReference type="ARBA" id="ARBA00022777"/>
    </source>
</evidence>
<dbReference type="KEGG" id="kmn:HW532_13915"/>
<dbReference type="Pfam" id="PF02706">
    <property type="entry name" value="Wzz"/>
    <property type="match status" value="1"/>
</dbReference>
<evidence type="ECO:0000256" key="7">
    <source>
        <dbReference type="ARBA" id="ARBA00022679"/>
    </source>
</evidence>
<dbReference type="Proteomes" id="UP000593594">
    <property type="component" value="Chromosome"/>
</dbReference>
<dbReference type="EC" id="2.7.10.2" evidence="4"/>
<keyword evidence="11" id="KW-0067">ATP-binding</keyword>
<dbReference type="CDD" id="cd05387">
    <property type="entry name" value="BY-kinase"/>
    <property type="match status" value="1"/>
</dbReference>
<evidence type="ECO:0000256" key="18">
    <source>
        <dbReference type="SAM" id="Phobius"/>
    </source>
</evidence>
<evidence type="ECO:0000256" key="4">
    <source>
        <dbReference type="ARBA" id="ARBA00011903"/>
    </source>
</evidence>
<evidence type="ECO:0000256" key="16">
    <source>
        <dbReference type="SAM" id="Coils"/>
    </source>
</evidence>
<keyword evidence="5" id="KW-1003">Cell membrane</keyword>
<protein>
    <recommendedName>
        <fullName evidence="4">non-specific protein-tyrosine kinase</fullName>
        <ecNumber evidence="4">2.7.10.2</ecNumber>
    </recommendedName>
</protein>
<dbReference type="PANTHER" id="PTHR32309">
    <property type="entry name" value="TYROSINE-PROTEIN KINASE"/>
    <property type="match status" value="1"/>
</dbReference>
<dbReference type="Pfam" id="PF13807">
    <property type="entry name" value="GNVR"/>
    <property type="match status" value="1"/>
</dbReference>
<dbReference type="Gene3D" id="3.40.50.300">
    <property type="entry name" value="P-loop containing nucleotide triphosphate hydrolases"/>
    <property type="match status" value="1"/>
</dbReference>
<evidence type="ECO:0000313" key="22">
    <source>
        <dbReference type="EMBL" id="QPC43687.1"/>
    </source>
</evidence>
<keyword evidence="7" id="KW-0808">Transferase</keyword>
<keyword evidence="12 18" id="KW-1133">Transmembrane helix</keyword>
<dbReference type="InterPro" id="IPR050445">
    <property type="entry name" value="Bact_polysacc_biosynth/exp"/>
</dbReference>
<dbReference type="NCBIfam" id="TIGR01005">
    <property type="entry name" value="eps_transp_fam"/>
    <property type="match status" value="1"/>
</dbReference>
<evidence type="ECO:0000256" key="6">
    <source>
        <dbReference type="ARBA" id="ARBA00022519"/>
    </source>
</evidence>
<accession>A0A7S8C5F4</accession>
<feature type="transmembrane region" description="Helical" evidence="18">
    <location>
        <begin position="47"/>
        <end position="66"/>
    </location>
</feature>
<dbReference type="GO" id="GO:0005886">
    <property type="term" value="C:plasma membrane"/>
    <property type="evidence" value="ECO:0007669"/>
    <property type="project" value="UniProtKB-SubCell"/>
</dbReference>
<feature type="domain" description="Tyrosine-protein kinase G-rich" evidence="21">
    <location>
        <begin position="402"/>
        <end position="473"/>
    </location>
</feature>
<name>A0A7S8C5F4_9HYPH</name>
<dbReference type="Pfam" id="PF13614">
    <property type="entry name" value="AAA_31"/>
    <property type="match status" value="1"/>
</dbReference>
<evidence type="ECO:0000259" key="20">
    <source>
        <dbReference type="Pfam" id="PF13614"/>
    </source>
</evidence>
<evidence type="ECO:0000259" key="21">
    <source>
        <dbReference type="Pfam" id="PF13807"/>
    </source>
</evidence>
<feature type="domain" description="AAA" evidence="20">
    <location>
        <begin position="586"/>
        <end position="735"/>
    </location>
</feature>
<keyword evidence="10" id="KW-0418">Kinase</keyword>
<proteinExistence type="inferred from homology"/>
<evidence type="ECO:0000256" key="2">
    <source>
        <dbReference type="ARBA" id="ARBA00007316"/>
    </source>
</evidence>
<evidence type="ECO:0000256" key="15">
    <source>
        <dbReference type="ARBA" id="ARBA00051245"/>
    </source>
</evidence>
<dbReference type="GO" id="GO:0004713">
    <property type="term" value="F:protein tyrosine kinase activity"/>
    <property type="evidence" value="ECO:0007669"/>
    <property type="project" value="TreeGrafter"/>
</dbReference>
<sequence>MLKHVSESSGRKTSGKGPATGYYNYPPAEPEPGLDIRRWIQIARRRGPMVLAVAVLCALFGAIYAFQLTPRYTATATLMVDPRQQNVMNSEAVVSGLGTDSTAIESQVQLIRSANVARRVAEDLKLDERDVGAARPGLVATLFSLLSPSADTRQPTLDDDRMRRAVGTLQDNVQVVRQNFTYIIDIRYTSESPALAAQIANAFADEYLVDQLEARYDATRRANEWLETRLDELRTRVRESERAVEMFKAEHNIVSAKGTRLSDEQIARLNEQLIDARAATAQARVKYEQLQNVVDSGGDPSSFAETMQAQVIGLLRTKASEVKRQLAELTVKYGSKHPQVVSARAQLADLNRQIRDQSAAIVSAALNDYQVAQSRQASIQQSLQELQGEFESGNTAEIQLRELEREAEANRTLFEAFLTRFKETQQQETLQLSDTRIIERASVPDRPSAPNKKVFVLFGLLLGVGFGGGLAFVLEKLDRGFRSTDQIEETLGVPVLASIPDVSGDTARTGWAGRVQRLLPDRIARALGNEDKRRATERLKAARLVLDKPLSSFTEAIRSLRLGMRYANIDKPVRVVLVTSALPSEGKTTIASNLAQHAAYTGERVLLLDMDLRHPAQTAIYAPDAEEGLVQIVMSGLPVDSVLRSDERSKLCFIPAPRDKALTHTAEILSAQRMRDFIEEMKPLFDLIVIDSSPLLPVIDGRVLIDAVDGVLLVVQWEKTARDAVDAAIRQSHGLQDKLIGVAFNDVIPEKARYYDYYKSGYYARKYPYYYDETG</sequence>
<comment type="similarity">
    <text evidence="3">Belongs to the etk/wzc family.</text>
</comment>
<dbReference type="InterPro" id="IPR025669">
    <property type="entry name" value="AAA_dom"/>
</dbReference>
<evidence type="ECO:0000256" key="3">
    <source>
        <dbReference type="ARBA" id="ARBA00008883"/>
    </source>
</evidence>
<dbReference type="PANTHER" id="PTHR32309:SF13">
    <property type="entry name" value="FERRIC ENTEROBACTIN TRANSPORT PROTEIN FEPE"/>
    <property type="match status" value="1"/>
</dbReference>
<evidence type="ECO:0000256" key="5">
    <source>
        <dbReference type="ARBA" id="ARBA00022475"/>
    </source>
</evidence>
<keyword evidence="16" id="KW-0175">Coiled coil</keyword>
<keyword evidence="13 18" id="KW-0472">Membrane</keyword>
<gene>
    <name evidence="22" type="ORF">HW532_13915</name>
</gene>
<dbReference type="EMBL" id="CP058214">
    <property type="protein sequence ID" value="QPC43687.1"/>
    <property type="molecule type" value="Genomic_DNA"/>
</dbReference>
<dbReference type="SUPFAM" id="SSF52540">
    <property type="entry name" value="P-loop containing nucleoside triphosphate hydrolases"/>
    <property type="match status" value="1"/>
</dbReference>
<evidence type="ECO:0000256" key="17">
    <source>
        <dbReference type="SAM" id="MobiDB-lite"/>
    </source>
</evidence>
<keyword evidence="14" id="KW-0829">Tyrosine-protein kinase</keyword>
<keyword evidence="6" id="KW-0997">Cell inner membrane</keyword>
<evidence type="ECO:0000256" key="9">
    <source>
        <dbReference type="ARBA" id="ARBA00022741"/>
    </source>
</evidence>
<evidence type="ECO:0000259" key="19">
    <source>
        <dbReference type="Pfam" id="PF02706"/>
    </source>
</evidence>
<dbReference type="AlphaFoldDB" id="A0A7S8C5F4"/>